<evidence type="ECO:0000313" key="1">
    <source>
        <dbReference type="Proteomes" id="UP000887566"/>
    </source>
</evidence>
<dbReference type="Proteomes" id="UP000887566">
    <property type="component" value="Unplaced"/>
</dbReference>
<proteinExistence type="predicted"/>
<dbReference type="WBParaSite" id="PSAMB.scaffold4123size15625.g23514.t1">
    <property type="protein sequence ID" value="PSAMB.scaffold4123size15625.g23514.t1"/>
    <property type="gene ID" value="PSAMB.scaffold4123size15625.g23514"/>
</dbReference>
<keyword evidence="1" id="KW-1185">Reference proteome</keyword>
<organism evidence="1 2">
    <name type="scientific">Plectus sambesii</name>
    <dbReference type="NCBI Taxonomy" id="2011161"/>
    <lineage>
        <taxon>Eukaryota</taxon>
        <taxon>Metazoa</taxon>
        <taxon>Ecdysozoa</taxon>
        <taxon>Nematoda</taxon>
        <taxon>Chromadorea</taxon>
        <taxon>Plectida</taxon>
        <taxon>Plectina</taxon>
        <taxon>Plectoidea</taxon>
        <taxon>Plectidae</taxon>
        <taxon>Plectus</taxon>
    </lineage>
</organism>
<accession>A0A914WHJ0</accession>
<sequence length="185" mass="21205">MGPLQLIAPCGYLVVNLYPRSPDDRYRLRFLRNDVPVYQAAIIPAYYIWPNKFQNARSLIFCAAELNLLHLQANDEVASLRDKKLVLWDEVTVLSRVEPNDYYDKILKSEKYPGIEWPYIKNNNGHSESPINNRLYGLFMSAGLVGTSSPFGGVGYEYDIKVLLANILDCSRKSDFTVVYLYLAR</sequence>
<reference evidence="2" key="1">
    <citation type="submission" date="2022-11" db="UniProtKB">
        <authorList>
            <consortium name="WormBaseParasite"/>
        </authorList>
    </citation>
    <scope>IDENTIFICATION</scope>
</reference>
<evidence type="ECO:0000313" key="2">
    <source>
        <dbReference type="WBParaSite" id="PSAMB.scaffold4123size15625.g23514.t1"/>
    </source>
</evidence>
<dbReference type="AlphaFoldDB" id="A0A914WHJ0"/>
<protein>
    <submittedName>
        <fullName evidence="2">Uncharacterized protein</fullName>
    </submittedName>
</protein>
<name>A0A914WHJ0_9BILA</name>